<dbReference type="Gene3D" id="3.40.640.10">
    <property type="entry name" value="Type I PLP-dependent aspartate aminotransferase-like (Major domain)"/>
    <property type="match status" value="2"/>
</dbReference>
<dbReference type="InterPro" id="IPR003437">
    <property type="entry name" value="GcvP"/>
</dbReference>
<dbReference type="RefSeq" id="WP_002712489.1">
    <property type="nucleotide sequence ID" value="NZ_KB375281.1"/>
</dbReference>
<comment type="caution">
    <text evidence="12">The sequence shown here is derived from an EMBL/GenBank/DDBJ whole genome shotgun (WGS) entry which is preliminary data.</text>
</comment>
<evidence type="ECO:0000259" key="11">
    <source>
        <dbReference type="Pfam" id="PF21478"/>
    </source>
</evidence>
<evidence type="ECO:0000256" key="6">
    <source>
        <dbReference type="ARBA" id="ARBA00023002"/>
    </source>
</evidence>
<dbReference type="PATRIC" id="fig|883079.3.peg.1653"/>
<feature type="domain" description="Glycine cleavage system P-protein N-terminal" evidence="10">
    <location>
        <begin position="16"/>
        <end position="439"/>
    </location>
</feature>
<evidence type="ECO:0000313" key="13">
    <source>
        <dbReference type="Proteomes" id="UP000001095"/>
    </source>
</evidence>
<dbReference type="HOGENOM" id="CLU_004620_3_2_5"/>
<dbReference type="CDD" id="cd00613">
    <property type="entry name" value="GDC-P"/>
    <property type="match status" value="2"/>
</dbReference>
<evidence type="ECO:0000256" key="8">
    <source>
        <dbReference type="HAMAP-Rule" id="MF_00711"/>
    </source>
</evidence>
<comment type="subunit">
    <text evidence="4 8">The glycine cleavage system is composed of four proteins: P, T, L and H.</text>
</comment>
<dbReference type="EC" id="1.4.4.2" evidence="8"/>
<dbReference type="SUPFAM" id="SSF53383">
    <property type="entry name" value="PLP-dependent transferases"/>
    <property type="match status" value="2"/>
</dbReference>
<evidence type="ECO:0000256" key="1">
    <source>
        <dbReference type="ARBA" id="ARBA00001933"/>
    </source>
</evidence>
<dbReference type="Pfam" id="PF02347">
    <property type="entry name" value="GDC-P"/>
    <property type="match status" value="2"/>
</dbReference>
<evidence type="ECO:0000256" key="2">
    <source>
        <dbReference type="ARBA" id="ARBA00003788"/>
    </source>
</evidence>
<dbReference type="Pfam" id="PF21478">
    <property type="entry name" value="GcvP2_C"/>
    <property type="match status" value="1"/>
</dbReference>
<dbReference type="PANTHER" id="PTHR11773:SF1">
    <property type="entry name" value="GLYCINE DEHYDROGENASE (DECARBOXYLATING), MITOCHONDRIAL"/>
    <property type="match status" value="1"/>
</dbReference>
<dbReference type="OrthoDB" id="9801272at2"/>
<dbReference type="InterPro" id="IPR015424">
    <property type="entry name" value="PyrdxlP-dep_Trfase"/>
</dbReference>
<dbReference type="NCBIfam" id="TIGR00461">
    <property type="entry name" value="gcvP"/>
    <property type="match status" value="1"/>
</dbReference>
<reference evidence="12 13" key="1">
    <citation type="submission" date="2012-04" db="EMBL/GenBank/DDBJ databases">
        <title>The Genome Sequence of Afipia clevelandensis ATCC 49720.</title>
        <authorList>
            <consortium name="The Broad Institute Genome Sequencing Platform"/>
            <person name="Earl A."/>
            <person name="Ward D."/>
            <person name="Feldgarden M."/>
            <person name="Gevers D."/>
            <person name="Huys G."/>
            <person name="Walker B."/>
            <person name="Young S.K."/>
            <person name="Zeng Q."/>
            <person name="Gargeya S."/>
            <person name="Fitzgerald M."/>
            <person name="Haas B."/>
            <person name="Abouelleil A."/>
            <person name="Alvarado L."/>
            <person name="Arachchi H.M."/>
            <person name="Berlin A."/>
            <person name="Chapman S.B."/>
            <person name="Goldberg J."/>
            <person name="Griggs A."/>
            <person name="Gujja S."/>
            <person name="Hansen M."/>
            <person name="Howarth C."/>
            <person name="Imamovic A."/>
            <person name="Larimer J."/>
            <person name="McCowen C."/>
            <person name="Montmayeur A."/>
            <person name="Murphy C."/>
            <person name="Neiman D."/>
            <person name="Pearson M."/>
            <person name="Priest M."/>
            <person name="Roberts A."/>
            <person name="Saif S."/>
            <person name="Shea T."/>
            <person name="Sisk P."/>
            <person name="Sykes S."/>
            <person name="Wortman J."/>
            <person name="Nusbaum C."/>
            <person name="Birren B."/>
        </authorList>
    </citation>
    <scope>NUCLEOTIDE SEQUENCE [LARGE SCALE GENOMIC DNA]</scope>
    <source>
        <strain evidence="12 13">ATCC 49720</strain>
    </source>
</reference>
<evidence type="ECO:0000313" key="12">
    <source>
        <dbReference type="EMBL" id="EKS37673.1"/>
    </source>
</evidence>
<evidence type="ECO:0000256" key="9">
    <source>
        <dbReference type="PIRSR" id="PIRSR603437-50"/>
    </source>
</evidence>
<evidence type="ECO:0000256" key="3">
    <source>
        <dbReference type="ARBA" id="ARBA00010756"/>
    </source>
</evidence>
<comment type="catalytic activity">
    <reaction evidence="7 8">
        <text>N(6)-[(R)-lipoyl]-L-lysyl-[glycine-cleavage complex H protein] + glycine + H(+) = N(6)-[(R)-S(8)-aminomethyldihydrolipoyl]-L-lysyl-[glycine-cleavage complex H protein] + CO2</text>
        <dbReference type="Rhea" id="RHEA:24304"/>
        <dbReference type="Rhea" id="RHEA-COMP:10494"/>
        <dbReference type="Rhea" id="RHEA-COMP:10495"/>
        <dbReference type="ChEBI" id="CHEBI:15378"/>
        <dbReference type="ChEBI" id="CHEBI:16526"/>
        <dbReference type="ChEBI" id="CHEBI:57305"/>
        <dbReference type="ChEBI" id="CHEBI:83099"/>
        <dbReference type="ChEBI" id="CHEBI:83143"/>
        <dbReference type="EC" id="1.4.4.2"/>
    </reaction>
</comment>
<feature type="domain" description="Glycine dehydrogenase C-terminal" evidence="11">
    <location>
        <begin position="770"/>
        <end position="891"/>
    </location>
</feature>
<dbReference type="GO" id="GO:0016594">
    <property type="term" value="F:glycine binding"/>
    <property type="evidence" value="ECO:0007669"/>
    <property type="project" value="TreeGrafter"/>
</dbReference>
<dbReference type="GO" id="GO:0005829">
    <property type="term" value="C:cytosol"/>
    <property type="evidence" value="ECO:0007669"/>
    <property type="project" value="TreeGrafter"/>
</dbReference>
<name>K8PH42_9BRAD</name>
<accession>K8PH42</accession>
<dbReference type="PANTHER" id="PTHR11773">
    <property type="entry name" value="GLYCINE DEHYDROGENASE, DECARBOXYLATING"/>
    <property type="match status" value="1"/>
</dbReference>
<feature type="domain" description="Glycine cleavage system P-protein N-terminal" evidence="10">
    <location>
        <begin position="443"/>
        <end position="730"/>
    </location>
</feature>
<dbReference type="GO" id="GO:0030170">
    <property type="term" value="F:pyridoxal phosphate binding"/>
    <property type="evidence" value="ECO:0007669"/>
    <property type="project" value="TreeGrafter"/>
</dbReference>
<comment type="cofactor">
    <cofactor evidence="1 8 9">
        <name>pyridoxal 5'-phosphate</name>
        <dbReference type="ChEBI" id="CHEBI:597326"/>
    </cofactor>
</comment>
<feature type="modified residue" description="N6-(pyridoxal phosphate)lysine" evidence="8 9">
    <location>
        <position position="701"/>
    </location>
</feature>
<sequence>MTAHRKPAEPAVDFVRRHIGPSPRDIESMLSTVGAASLQALMGETLPSSIRQNAPLDLGKALSETEALAHMRGIAERNQVFTSLIGQGYSGTILPAVIQRNILENPAWYTAYTPYQPEISQGRLEALFNFQTLVCDLTGLDIANASLLDEGTAAAEAMALAERSSSVKTKAFFVDREVHPQTLAVLRTRAEPLGWSLIVGDPAHDLEKADVFGALFQYPGTHGGLSDPRTAIAALKAKGGIAVIAADPLALTLLTSPGDLGADIAVGSMQRFGVPMGYGGPHAAYMAVKDALKRSMPGRIVGLSVDSRGAPAYRLALQTREQHIRREKATSNICTAQVLLAVIASMYAVYHGPEGLSHIARNVHRRTAVLAAGLKKLGFAPLNDTYFDTVTVAVNGQRQAIISHAAHEQINLRLDEKTVSIALDETTTPAVIEGVWRIFGGNLSYADIEKDVRETLPSALARTSQFMTHPVFHEHRSETELLRYMRKLSDRDLALDRAMIPLGSCTMKLNATTEMIPVTWPEFGNLHPFAPKEQAAGYHAMFATLEKWLADITGYDAVSLQPNSGAQGEYAGLLAIRAYHRARGEAHRKVCLIPSSAHGTNPASASMVGMDVVVVACDAGGNVDVDDLRKKAAQHANDLAAVMITYPSTHGVFEEQIREICDIVHSHGGQVYLDGANLNAQVGLARPGDYGADVSHLNLHKTFCIPHGGGGPGMGPIGVKAHLAPFLPGRESGGKVAVEAVSAAPYGSASILVISYIYILMMGGEGLTRATEIAILNANYIAKRLDPHFPVLYKNHNGRVAHECIVDPRGLKTTSGVTVDDIAKRLIDYGFHAPTMSFPVPGTLMIEPTESESKIELDRFCDAMIAIRREIADVEAGRFRIEASPLRHAPHTVHDIAEDKWDRPYTRVEGCFPAGTSRTDKYWCPVGRVDNVHGDRNLVCSCPPVSDYAQAAE</sequence>
<dbReference type="Gene3D" id="3.90.1150.10">
    <property type="entry name" value="Aspartate Aminotransferase, domain 1"/>
    <property type="match status" value="2"/>
</dbReference>
<dbReference type="GO" id="GO:0004375">
    <property type="term" value="F:glycine dehydrogenase (decarboxylating) activity"/>
    <property type="evidence" value="ECO:0007669"/>
    <property type="project" value="UniProtKB-EC"/>
</dbReference>
<gene>
    <name evidence="8" type="primary">gcvP</name>
    <name evidence="12" type="ORF">HMPREF9696_01623</name>
</gene>
<dbReference type="Proteomes" id="UP000001095">
    <property type="component" value="Unassembled WGS sequence"/>
</dbReference>
<dbReference type="NCBIfam" id="NF003346">
    <property type="entry name" value="PRK04366.1"/>
    <property type="match status" value="1"/>
</dbReference>
<organism evidence="12 13">
    <name type="scientific">Afipia clevelandensis ATCC 49720</name>
    <dbReference type="NCBI Taxonomy" id="883079"/>
    <lineage>
        <taxon>Bacteria</taxon>
        <taxon>Pseudomonadati</taxon>
        <taxon>Pseudomonadota</taxon>
        <taxon>Alphaproteobacteria</taxon>
        <taxon>Hyphomicrobiales</taxon>
        <taxon>Nitrobacteraceae</taxon>
        <taxon>Afipia</taxon>
    </lineage>
</organism>
<evidence type="ECO:0000256" key="4">
    <source>
        <dbReference type="ARBA" id="ARBA00011690"/>
    </source>
</evidence>
<keyword evidence="13" id="KW-1185">Reference proteome</keyword>
<evidence type="ECO:0000256" key="5">
    <source>
        <dbReference type="ARBA" id="ARBA00022898"/>
    </source>
</evidence>
<dbReference type="AlphaFoldDB" id="K8PH42"/>
<dbReference type="GO" id="GO:0005960">
    <property type="term" value="C:glycine cleavage complex"/>
    <property type="evidence" value="ECO:0007669"/>
    <property type="project" value="TreeGrafter"/>
</dbReference>
<dbReference type="HAMAP" id="MF_00711">
    <property type="entry name" value="GcvP"/>
    <property type="match status" value="1"/>
</dbReference>
<evidence type="ECO:0000256" key="7">
    <source>
        <dbReference type="ARBA" id="ARBA00049026"/>
    </source>
</evidence>
<keyword evidence="6 8" id="KW-0560">Oxidoreductase</keyword>
<dbReference type="InterPro" id="IPR015422">
    <property type="entry name" value="PyrdxlP-dep_Trfase_small"/>
</dbReference>
<dbReference type="InterPro" id="IPR020581">
    <property type="entry name" value="GDC_P"/>
</dbReference>
<dbReference type="FunFam" id="3.40.640.10:FF:000007">
    <property type="entry name" value="glycine dehydrogenase (Decarboxylating), mitochondrial"/>
    <property type="match status" value="1"/>
</dbReference>
<comment type="function">
    <text evidence="2 8">The glycine cleavage system catalyzes the degradation of glycine. The P protein binds the alpha-amino group of glycine through its pyridoxal phosphate cofactor; CO(2) is released and the remaining methylamine moiety is then transferred to the lipoamide cofactor of the H protein.</text>
</comment>
<dbReference type="GO" id="GO:0019464">
    <property type="term" value="P:glycine decarboxylation via glycine cleavage system"/>
    <property type="evidence" value="ECO:0007669"/>
    <property type="project" value="UniProtKB-UniRule"/>
</dbReference>
<dbReference type="InterPro" id="IPR015421">
    <property type="entry name" value="PyrdxlP-dep_Trfase_major"/>
</dbReference>
<dbReference type="InterPro" id="IPR049315">
    <property type="entry name" value="GDC-P_N"/>
</dbReference>
<evidence type="ECO:0000259" key="10">
    <source>
        <dbReference type="Pfam" id="PF02347"/>
    </source>
</evidence>
<dbReference type="EMBL" id="AGWY01000007">
    <property type="protein sequence ID" value="EKS37673.1"/>
    <property type="molecule type" value="Genomic_DNA"/>
</dbReference>
<proteinExistence type="inferred from homology"/>
<comment type="similarity">
    <text evidence="3 8">Belongs to the GcvP family.</text>
</comment>
<dbReference type="FunFam" id="3.40.640.10:FF:000005">
    <property type="entry name" value="Glycine dehydrogenase (decarboxylating), mitochondrial"/>
    <property type="match status" value="1"/>
</dbReference>
<protein>
    <recommendedName>
        <fullName evidence="8">Glycine dehydrogenase (decarboxylating)</fullName>
        <ecNumber evidence="8">1.4.4.2</ecNumber>
    </recommendedName>
    <alternativeName>
        <fullName evidence="8">Glycine cleavage system P-protein</fullName>
    </alternativeName>
    <alternativeName>
        <fullName evidence="8">Glycine decarboxylase</fullName>
    </alternativeName>
    <alternativeName>
        <fullName evidence="8">Glycine dehydrogenase (aminomethyl-transferring)</fullName>
    </alternativeName>
</protein>
<dbReference type="InterPro" id="IPR049316">
    <property type="entry name" value="GDC-P_C"/>
</dbReference>
<keyword evidence="5 8" id="KW-0663">Pyridoxal phosphate</keyword>
<dbReference type="FunFam" id="3.90.1150.10:FF:000007">
    <property type="entry name" value="Glycine dehydrogenase (decarboxylating), mitochondrial"/>
    <property type="match status" value="1"/>
</dbReference>